<dbReference type="Proteomes" id="UP001497512">
    <property type="component" value="Chromosome 9"/>
</dbReference>
<feature type="domain" description="Myb-like" evidence="3">
    <location>
        <begin position="325"/>
        <end position="379"/>
    </location>
</feature>
<evidence type="ECO:0000259" key="3">
    <source>
        <dbReference type="PROSITE" id="PS50090"/>
    </source>
</evidence>
<evidence type="ECO:0000259" key="4">
    <source>
        <dbReference type="PROSITE" id="PS51294"/>
    </source>
</evidence>
<evidence type="ECO:0000256" key="1">
    <source>
        <dbReference type="SAM" id="MobiDB-lite"/>
    </source>
</evidence>
<evidence type="ECO:0000256" key="2">
    <source>
        <dbReference type="SAM" id="Phobius"/>
    </source>
</evidence>
<dbReference type="CDD" id="cd00167">
    <property type="entry name" value="SANT"/>
    <property type="match status" value="2"/>
</dbReference>
<gene>
    <name evidence="5" type="ORF">CSSPTR1EN2_LOCUS23638</name>
</gene>
<dbReference type="Pfam" id="PF00249">
    <property type="entry name" value="Myb_DNA-binding"/>
    <property type="match status" value="1"/>
</dbReference>
<feature type="region of interest" description="Disordered" evidence="1">
    <location>
        <begin position="278"/>
        <end position="333"/>
    </location>
</feature>
<dbReference type="SMART" id="SM00717">
    <property type="entry name" value="SANT"/>
    <property type="match status" value="2"/>
</dbReference>
<evidence type="ECO:0000313" key="6">
    <source>
        <dbReference type="Proteomes" id="UP001497512"/>
    </source>
</evidence>
<keyword evidence="2" id="KW-0472">Membrane</keyword>
<dbReference type="PROSITE" id="PS50090">
    <property type="entry name" value="MYB_LIKE"/>
    <property type="match status" value="1"/>
</dbReference>
<dbReference type="EMBL" id="OZ019901">
    <property type="protein sequence ID" value="CAK9237308.1"/>
    <property type="molecule type" value="Genomic_DNA"/>
</dbReference>
<dbReference type="InterPro" id="IPR017930">
    <property type="entry name" value="Myb_dom"/>
</dbReference>
<dbReference type="Pfam" id="PF23082">
    <property type="entry name" value="Myb_DNA-binding_2"/>
    <property type="match status" value="1"/>
</dbReference>
<name>A0ABP0V5G2_9BRYO</name>
<dbReference type="InterPro" id="IPR044634">
    <property type="entry name" value="Zuotin/DnaJC2"/>
</dbReference>
<reference evidence="5" key="1">
    <citation type="submission" date="2024-02" db="EMBL/GenBank/DDBJ databases">
        <authorList>
            <consortium name="ELIXIR-Norway"/>
            <consortium name="Elixir Norway"/>
        </authorList>
    </citation>
    <scope>NUCLEOTIDE SEQUENCE</scope>
</reference>
<dbReference type="SUPFAM" id="SSF46689">
    <property type="entry name" value="Homeodomain-like"/>
    <property type="match status" value="2"/>
</dbReference>
<evidence type="ECO:0008006" key="7">
    <source>
        <dbReference type="Google" id="ProtNLM"/>
    </source>
</evidence>
<dbReference type="InterPro" id="IPR001005">
    <property type="entry name" value="SANT/Myb"/>
</dbReference>
<accession>A0ABP0V5G2</accession>
<sequence length="400" mass="43171">MDFDIVEDSRPRFQLQSGPSVVSDDKEEDRRKLSKVQIGVCVGVALLLLSFAWMQAGLVQFLAAWLALALLVGPFAPSSVTGGDCRVGMGGLVPEDTTLETTLPAAAEATERRGQKGYGSRKRVANAAADRGGGGGGGLSSSREGSLMMVDEHHGFQKDAKEEEQQQEPGLGFRVAPVLHAAAKDEEVEKAWSGDEIELLKKQLLKHPRGTLQRWEVIAEALGGAHRVESVIKMSKLLGDKKFSDGDSYANFLAQRKSSSIDKGIIIDSPLSQRSWEITTPKTHNVAAGLDTKPPTTSKGSKPKDGSNRSTTRSNAAAAAAEERTKAVTRSDWTEGEDKALLSALKAFPKDSAMRWDKVAEAMPGRSKAQCFRRFSDLRETFRSAKTDSSNPGSSDQLVE</sequence>
<proteinExistence type="predicted"/>
<protein>
    <recommendedName>
        <fullName evidence="7">Myb-like domain-containing protein</fullName>
    </recommendedName>
</protein>
<feature type="transmembrane region" description="Helical" evidence="2">
    <location>
        <begin position="36"/>
        <end position="56"/>
    </location>
</feature>
<keyword evidence="2" id="KW-1133">Transmembrane helix</keyword>
<feature type="region of interest" description="Disordered" evidence="1">
    <location>
        <begin position="109"/>
        <end position="144"/>
    </location>
</feature>
<keyword evidence="2" id="KW-0812">Transmembrane</keyword>
<dbReference type="PANTHER" id="PTHR43999:SF3">
    <property type="entry name" value="TRANSCRIPTION FACTOR MAMYB"/>
    <property type="match status" value="1"/>
</dbReference>
<dbReference type="PROSITE" id="PS51294">
    <property type="entry name" value="HTH_MYB"/>
    <property type="match status" value="1"/>
</dbReference>
<evidence type="ECO:0000313" key="5">
    <source>
        <dbReference type="EMBL" id="CAK9237308.1"/>
    </source>
</evidence>
<dbReference type="InterPro" id="IPR009057">
    <property type="entry name" value="Homeodomain-like_sf"/>
</dbReference>
<feature type="domain" description="HTH myb-type" evidence="4">
    <location>
        <begin position="325"/>
        <end position="383"/>
    </location>
</feature>
<dbReference type="Gene3D" id="1.10.10.60">
    <property type="entry name" value="Homeodomain-like"/>
    <property type="match status" value="2"/>
</dbReference>
<keyword evidence="6" id="KW-1185">Reference proteome</keyword>
<feature type="compositionally biased region" description="Low complexity" evidence="1">
    <location>
        <begin position="308"/>
        <end position="320"/>
    </location>
</feature>
<dbReference type="PANTHER" id="PTHR43999">
    <property type="entry name" value="DNAJ HOMOLOG SUBFAMILY C MEMBER 2"/>
    <property type="match status" value="1"/>
</dbReference>
<organism evidence="5 6">
    <name type="scientific">Sphagnum troendelagicum</name>
    <dbReference type="NCBI Taxonomy" id="128251"/>
    <lineage>
        <taxon>Eukaryota</taxon>
        <taxon>Viridiplantae</taxon>
        <taxon>Streptophyta</taxon>
        <taxon>Embryophyta</taxon>
        <taxon>Bryophyta</taxon>
        <taxon>Sphagnophytina</taxon>
        <taxon>Sphagnopsida</taxon>
        <taxon>Sphagnales</taxon>
        <taxon>Sphagnaceae</taxon>
        <taxon>Sphagnum</taxon>
    </lineage>
</organism>